<evidence type="ECO:0000256" key="1">
    <source>
        <dbReference type="SAM" id="Phobius"/>
    </source>
</evidence>
<dbReference type="RefSeq" id="WP_085852811.1">
    <property type="nucleotide sequence ID" value="NZ_FOPF01000002.1"/>
</dbReference>
<proteinExistence type="predicted"/>
<keyword evidence="1" id="KW-0812">Transmembrane</keyword>
<reference evidence="2 3" key="1">
    <citation type="submission" date="2017-03" db="EMBL/GenBank/DDBJ databases">
        <authorList>
            <person name="Afonso C.L."/>
            <person name="Miller P.J."/>
            <person name="Scott M.A."/>
            <person name="Spackman E."/>
            <person name="Goraichik I."/>
            <person name="Dimitrov K.M."/>
            <person name="Suarez D.L."/>
            <person name="Swayne D.E."/>
        </authorList>
    </citation>
    <scope>NUCLEOTIDE SEQUENCE [LARGE SCALE GENOMIC DNA]</scope>
    <source>
        <strain evidence="2 3">CECT 7066</strain>
    </source>
</reference>
<dbReference type="Proteomes" id="UP000193870">
    <property type="component" value="Unassembled WGS sequence"/>
</dbReference>
<dbReference type="STRING" id="315423.SAMN04488020_102520"/>
<accession>A0A1Y5RQD7</accession>
<feature type="transmembrane region" description="Helical" evidence="1">
    <location>
        <begin position="5"/>
        <end position="23"/>
    </location>
</feature>
<evidence type="ECO:0000313" key="2">
    <source>
        <dbReference type="EMBL" id="SLN22857.1"/>
    </source>
</evidence>
<gene>
    <name evidence="2" type="ORF">PAM7066_00761</name>
</gene>
<dbReference type="EMBL" id="FWFV01000002">
    <property type="protein sequence ID" value="SLN22857.1"/>
    <property type="molecule type" value="Genomic_DNA"/>
</dbReference>
<protein>
    <submittedName>
        <fullName evidence="2">Uncharacterized protein</fullName>
    </submittedName>
</protein>
<keyword evidence="1" id="KW-0472">Membrane</keyword>
<organism evidence="2 3">
    <name type="scientific">Palleronia marisminoris</name>
    <dbReference type="NCBI Taxonomy" id="315423"/>
    <lineage>
        <taxon>Bacteria</taxon>
        <taxon>Pseudomonadati</taxon>
        <taxon>Pseudomonadota</taxon>
        <taxon>Alphaproteobacteria</taxon>
        <taxon>Rhodobacterales</taxon>
        <taxon>Roseobacteraceae</taxon>
        <taxon>Palleronia</taxon>
    </lineage>
</organism>
<keyword evidence="3" id="KW-1185">Reference proteome</keyword>
<keyword evidence="1" id="KW-1133">Transmembrane helix</keyword>
<sequence>MSRIIGIVIIVVVAIALLIWFGFMDITPEGERVIDETQGGVGEVIEDAGTAIQDAGDDPEIVE</sequence>
<dbReference type="AlphaFoldDB" id="A0A1Y5RQD7"/>
<name>A0A1Y5RQD7_9RHOB</name>
<evidence type="ECO:0000313" key="3">
    <source>
        <dbReference type="Proteomes" id="UP000193870"/>
    </source>
</evidence>